<feature type="compositionally biased region" description="Basic and acidic residues" evidence="1">
    <location>
        <begin position="1166"/>
        <end position="1176"/>
    </location>
</feature>
<name>D8PZ34_SCHCM</name>
<accession>D8PZ34</accession>
<dbReference type="EMBL" id="GL377304">
    <property type="protein sequence ID" value="EFI98798.1"/>
    <property type="molecule type" value="Genomic_DNA"/>
</dbReference>
<feature type="compositionally biased region" description="Polar residues" evidence="1">
    <location>
        <begin position="309"/>
        <end position="319"/>
    </location>
</feature>
<dbReference type="HOGENOM" id="CLU_240566_0_0_1"/>
<dbReference type="InterPro" id="IPR032675">
    <property type="entry name" value="LRR_dom_sf"/>
</dbReference>
<feature type="region of interest" description="Disordered" evidence="1">
    <location>
        <begin position="1137"/>
        <end position="1224"/>
    </location>
</feature>
<dbReference type="KEGG" id="scm:SCHCO_01170395"/>
<feature type="compositionally biased region" description="Acidic residues" evidence="1">
    <location>
        <begin position="1476"/>
        <end position="1489"/>
    </location>
</feature>
<reference evidence="2 3" key="1">
    <citation type="journal article" date="2010" name="Nat. Biotechnol.">
        <title>Genome sequence of the model mushroom Schizophyllum commune.</title>
        <authorList>
            <person name="Ohm R.A."/>
            <person name="de Jong J.F."/>
            <person name="Lugones L.G."/>
            <person name="Aerts A."/>
            <person name="Kothe E."/>
            <person name="Stajich J.E."/>
            <person name="de Vries R.P."/>
            <person name="Record E."/>
            <person name="Levasseur A."/>
            <person name="Baker S.E."/>
            <person name="Bartholomew K.A."/>
            <person name="Coutinho P.M."/>
            <person name="Erdmann S."/>
            <person name="Fowler T.J."/>
            <person name="Gathman A.C."/>
            <person name="Lombard V."/>
            <person name="Henrissat B."/>
            <person name="Knabe N."/>
            <person name="Kuees U."/>
            <person name="Lilly W.W."/>
            <person name="Lindquist E."/>
            <person name="Lucas S."/>
            <person name="Magnuson J.K."/>
            <person name="Piumi F."/>
            <person name="Raudaskoski M."/>
            <person name="Salamov A."/>
            <person name="Schmutz J."/>
            <person name="Schwarze F.W.M.R."/>
            <person name="vanKuyk P.A."/>
            <person name="Horton J.S."/>
            <person name="Grigoriev I.V."/>
            <person name="Woesten H.A.B."/>
        </authorList>
    </citation>
    <scope>NUCLEOTIDE SEQUENCE [LARGE SCALE GENOMIC DNA]</scope>
    <source>
        <strain evidence="3">H4-8 / FGSC 9210</strain>
    </source>
</reference>
<proteinExistence type="predicted"/>
<dbReference type="InParanoid" id="D8PZ34"/>
<feature type="compositionally biased region" description="Polar residues" evidence="1">
    <location>
        <begin position="504"/>
        <end position="513"/>
    </location>
</feature>
<feature type="compositionally biased region" description="Polar residues" evidence="1">
    <location>
        <begin position="1084"/>
        <end position="1095"/>
    </location>
</feature>
<feature type="region of interest" description="Disordered" evidence="1">
    <location>
        <begin position="340"/>
        <end position="406"/>
    </location>
</feature>
<protein>
    <submittedName>
        <fullName evidence="2">Uncharacterized protein</fullName>
    </submittedName>
</protein>
<dbReference type="PANTHER" id="PTHR46579:SF1">
    <property type="entry name" value="F5_8 TYPE C DOMAIN-CONTAINING PROTEIN"/>
    <property type="match status" value="1"/>
</dbReference>
<feature type="compositionally biased region" description="Basic and acidic residues" evidence="1">
    <location>
        <begin position="514"/>
        <end position="523"/>
    </location>
</feature>
<sequence length="1711" mass="189174">MCFPALEHLTLAGMNMMAVASLMSHGSVPRRLFTLHVSALPRQSLPGEFSCLTRSIGNHCAHDMLTVITIERGELRCGNVLTKEDLVPLCGFPRLTQLSLRLSRRCNLDDADYAEVTSRWPEMETFEIGGLIVHDTEDGGEEALATMATLGHFARSCTKLKHLTLPLVVREIPRIEDDLLGTAHPLKTLEIEGSPTLAILDQIAMFLVQIFPDLPSVSFDGSIAGKLSCTRMEDTMDANWGRFVLRFLRKLVEYPAEMKNVDRGEASRSMRYQRHFLFGQSTRDLESLGRHRSNPVSVKSRVASLPSMCDNNRSTMQSNRRGKKRGPAALDLASLAADQLEGPGGSVKRARLGDHGWPAVHSTTDPQASASTIPQGATLPSAEQSDMSVDEHVAASGSSAPQPDTAFANSLKESTQRCLTVVAVLDSTRGPDLPAAIDAVEQRLADLRSHLNNLPAASPATGTGLHDALSSAISLIGMVDQKLLAAKNRVLQRMHVERERSRSTHLSSASDQPTRIDNRRHLTDPTENYHISSIIGSATTLAIHLYDGASRRTGNFLLRALPWFATAHTWLNTGACDARTANVMQKKALDDIPEDIRTVRKRFNLEVEPTVYAVCPKCGALSAPSGSYEHPSWHSTCSEPVLGTKRPCNEALLKRTLEGKTRPIKTLCHFPFSDWFGRFIALPRVEEYGDKFCADVCASDLPPLTKSSLADGDLVRSLPGPSLEEDTLFVADRGSEGRWVFMLEVDFFNVEGNKAGGASKSTGATAMVCLNLPLEMRYDDAYLYVPWILGGPKEPDSKEAQLRHPMRLVRFIDFIAERWQAFLQTSKQDIQLEDHWISLPTLYVHTAVFGIIQHLPTATGRTGTRSTIERCYGTRDSVFWDLGYWDVTRQLIVDPMHSVYLGVARRHFTVGLGLHDPKPGVARAKRSDNIAFHNPFPLLPPLSTLKFAGSSETGNDTKDALALEDRAELSEDQAAMRRSVAQFLRDGVDEQDRTRHEHSLAAKVAAIRSRLKQNSDSDANVIKSSMETRQWNALAYVCNDYCLLDEECQRGVLAGAKQKAVTREQMAQLLSTQVEKQIGEEETSGPSFNTRTSGVAHTDVDRLRAESLEKIASQMSHATAYSVGNIHRLLMKPLMAAGGDDPDNAHSSDPVPAAAPSDRSSSIGTDDERSLGRETSVDIQSFNGLDDDPTTPRAGSITPRAGSIDTTAYETLPDNAPPRSSDGTTPEALAFACWELGCHPGKEDKKSLVSALLEWRARQPLEGLPWSPVRSHEVLQRLHQCLRDVVRPTSIVRPPPNVGLPSAGKIKAAHFKTLYELFVPLCVLSLWKPGSPIAISDAETMDGPLTASMLLTCAIRAMVADVLTEDKRKQFISLYSRHVEAIERDCPGIATPNHHLSFHIYDFMSLLGPVRTWWCFPFERLLGRMQRMGINHIPGEYEQTLMETYYARAFFRQSLMQSSSPFVQAFRHMMEQLFDTEDGCDDDDDEDPADEGRDPVVIDAGDLDSQPQEVEPPLQTLSARLRDVPLPPVRTRQAAPNERISAVRIGRRIYSANHQENSYVTFVSQKSQMHSRWSAGKIIRMEKEDGRIIFYISLFTPLRADLTQDPFAAFWNDGFEAQSVSPVLEHEKLVDGARLSRGHRSKELSAQQSYTAFQCLWLRGWLAQVNAIGVEERAKESSGPASLFPPEVAIRGLGECDGEIPKATSVCFVAS</sequence>
<dbReference type="Proteomes" id="UP000007431">
    <property type="component" value="Unassembled WGS sequence"/>
</dbReference>
<feature type="compositionally biased region" description="Polar residues" evidence="1">
    <location>
        <begin position="396"/>
        <end position="406"/>
    </location>
</feature>
<feature type="region of interest" description="Disordered" evidence="1">
    <location>
        <begin position="496"/>
        <end position="523"/>
    </location>
</feature>
<dbReference type="RefSeq" id="XP_003033701.1">
    <property type="nucleotide sequence ID" value="XM_003033655.1"/>
</dbReference>
<gene>
    <name evidence="2" type="ORF">SCHCODRAFT_233223</name>
</gene>
<dbReference type="VEuPathDB" id="FungiDB:SCHCODRAFT_01170395"/>
<feature type="compositionally biased region" description="Polar residues" evidence="1">
    <location>
        <begin position="361"/>
        <end position="375"/>
    </location>
</feature>
<dbReference type="OMA" id="NAFMANI"/>
<evidence type="ECO:0000313" key="3">
    <source>
        <dbReference type="Proteomes" id="UP000007431"/>
    </source>
</evidence>
<dbReference type="eggNOG" id="ENOG502SMQV">
    <property type="taxonomic scope" value="Eukaryota"/>
</dbReference>
<keyword evidence="3" id="KW-1185">Reference proteome</keyword>
<dbReference type="Gene3D" id="3.80.10.10">
    <property type="entry name" value="Ribonuclease Inhibitor"/>
    <property type="match status" value="1"/>
</dbReference>
<dbReference type="GeneID" id="9585315"/>
<feature type="region of interest" description="Disordered" evidence="1">
    <location>
        <begin position="1476"/>
        <end position="1511"/>
    </location>
</feature>
<organism evidence="3">
    <name type="scientific">Schizophyllum commune (strain H4-8 / FGSC 9210)</name>
    <name type="common">Split gill fungus</name>
    <dbReference type="NCBI Taxonomy" id="578458"/>
    <lineage>
        <taxon>Eukaryota</taxon>
        <taxon>Fungi</taxon>
        <taxon>Dikarya</taxon>
        <taxon>Basidiomycota</taxon>
        <taxon>Agaricomycotina</taxon>
        <taxon>Agaricomycetes</taxon>
        <taxon>Agaricomycetidae</taxon>
        <taxon>Agaricales</taxon>
        <taxon>Schizophyllaceae</taxon>
        <taxon>Schizophyllum</taxon>
    </lineage>
</organism>
<feature type="region of interest" description="Disordered" evidence="1">
    <location>
        <begin position="1078"/>
        <end position="1099"/>
    </location>
</feature>
<evidence type="ECO:0000313" key="2">
    <source>
        <dbReference type="EMBL" id="EFI98798.1"/>
    </source>
</evidence>
<dbReference type="PANTHER" id="PTHR46579">
    <property type="entry name" value="F5/8 TYPE C DOMAIN-CONTAINING PROTEIN-RELATED"/>
    <property type="match status" value="1"/>
</dbReference>
<feature type="region of interest" description="Disordered" evidence="1">
    <location>
        <begin position="288"/>
        <end position="326"/>
    </location>
</feature>
<dbReference type="OrthoDB" id="3247418at2759"/>
<evidence type="ECO:0000256" key="1">
    <source>
        <dbReference type="SAM" id="MobiDB-lite"/>
    </source>
</evidence>